<sequence length="122" mass="14082">MERLLNIKNHFECENSLEDIGYTILNHSIPDQKTSFSNNHPHLGFHQCQHFHVYCPSHFKGPLVAYIDPDSHKSDTKQYHEALIDGEILITQIPSDVIEVHVPSGRCIVIHPKLTHHIKLLY</sequence>
<name>A0AAU9IMY3_9CILI</name>
<comment type="caution">
    <text evidence="1">The sequence shown here is derived from an EMBL/GenBank/DDBJ whole genome shotgun (WGS) entry which is preliminary data.</text>
</comment>
<keyword evidence="2" id="KW-1185">Reference proteome</keyword>
<accession>A0AAU9IMY3</accession>
<gene>
    <name evidence="1" type="ORF">BSTOLATCC_MIC11573</name>
</gene>
<evidence type="ECO:0000313" key="2">
    <source>
        <dbReference type="Proteomes" id="UP001162131"/>
    </source>
</evidence>
<evidence type="ECO:0000313" key="1">
    <source>
        <dbReference type="EMBL" id="CAG9314572.1"/>
    </source>
</evidence>
<dbReference type="EMBL" id="CAJZBQ010000012">
    <property type="protein sequence ID" value="CAG9314572.1"/>
    <property type="molecule type" value="Genomic_DNA"/>
</dbReference>
<protein>
    <submittedName>
        <fullName evidence="1">Uncharacterized protein</fullName>
    </submittedName>
</protein>
<reference evidence="1" key="1">
    <citation type="submission" date="2021-09" db="EMBL/GenBank/DDBJ databases">
        <authorList>
            <consortium name="AG Swart"/>
            <person name="Singh M."/>
            <person name="Singh A."/>
            <person name="Seah K."/>
            <person name="Emmerich C."/>
        </authorList>
    </citation>
    <scope>NUCLEOTIDE SEQUENCE</scope>
    <source>
        <strain evidence="1">ATCC30299</strain>
    </source>
</reference>
<organism evidence="1 2">
    <name type="scientific">Blepharisma stoltei</name>
    <dbReference type="NCBI Taxonomy" id="1481888"/>
    <lineage>
        <taxon>Eukaryota</taxon>
        <taxon>Sar</taxon>
        <taxon>Alveolata</taxon>
        <taxon>Ciliophora</taxon>
        <taxon>Postciliodesmatophora</taxon>
        <taxon>Heterotrichea</taxon>
        <taxon>Heterotrichida</taxon>
        <taxon>Blepharismidae</taxon>
        <taxon>Blepharisma</taxon>
    </lineage>
</organism>
<dbReference type="Proteomes" id="UP001162131">
    <property type="component" value="Unassembled WGS sequence"/>
</dbReference>
<dbReference type="AlphaFoldDB" id="A0AAU9IMY3"/>
<proteinExistence type="predicted"/>